<reference evidence="2" key="1">
    <citation type="submission" date="2015-10" db="EMBL/GenBank/DDBJ databases">
        <authorList>
            <person name="Gilbert D.G."/>
        </authorList>
    </citation>
    <scope>NUCLEOTIDE SEQUENCE</scope>
</reference>
<dbReference type="Gene3D" id="3.40.50.720">
    <property type="entry name" value="NAD(P)-binding Rossmann-like Domain"/>
    <property type="match status" value="1"/>
</dbReference>
<dbReference type="Gene3D" id="3.30.360.10">
    <property type="entry name" value="Dihydrodipicolinate Reductase, domain 2"/>
    <property type="match status" value="1"/>
</dbReference>
<dbReference type="PANTHER" id="PTHR43818:SF7">
    <property type="entry name" value="DEHYDROGENASE"/>
    <property type="match status" value="1"/>
</dbReference>
<sequence>MARAAIAAGLHVLLEKPPGLTLAEVADLETLARDSGVTLFTAWHSQEAAGVDAARDWLAGRAIGAVRVIWKEDIRVWHPGQEWILEAGGVGVFDPGINALSILTDILPAPLAVEAAELAVPKGRTQPIAATLALRSGAVPVSVEFDFLHEGVQRWDIEIDTPDGMLKLAMGGAELSIAGEAIPMGRNMEYQRLYTRFADLVARGESDVDLAPLRLVAEALELGVRHEVEAFEFDTP</sequence>
<dbReference type="EMBL" id="CZQE01000038">
    <property type="protein sequence ID" value="CUS43353.1"/>
    <property type="molecule type" value="Genomic_DNA"/>
</dbReference>
<dbReference type="GO" id="GO:0019151">
    <property type="term" value="F:galactose 1-dehydrogenase activity"/>
    <property type="evidence" value="ECO:0007669"/>
    <property type="project" value="UniProtKB-EC"/>
</dbReference>
<dbReference type="EC" id="1.1.1.48" evidence="2"/>
<dbReference type="SUPFAM" id="SSF51735">
    <property type="entry name" value="NAD(P)-binding Rossmann-fold domains"/>
    <property type="match status" value="1"/>
</dbReference>
<evidence type="ECO:0000259" key="1">
    <source>
        <dbReference type="Pfam" id="PF01408"/>
    </source>
</evidence>
<dbReference type="InterPro" id="IPR050463">
    <property type="entry name" value="Gfo/Idh/MocA_oxidrdct_glycsds"/>
</dbReference>
<keyword evidence="2" id="KW-0560">Oxidoreductase</keyword>
<organism evidence="2">
    <name type="scientific">hydrothermal vent metagenome</name>
    <dbReference type="NCBI Taxonomy" id="652676"/>
    <lineage>
        <taxon>unclassified sequences</taxon>
        <taxon>metagenomes</taxon>
        <taxon>ecological metagenomes</taxon>
    </lineage>
</organism>
<proteinExistence type="predicted"/>
<protein>
    <submittedName>
        <fullName evidence="2">D-galactose 1-dehydrogenase</fullName>
        <ecNumber evidence="2">1.1.1.48</ecNumber>
    </submittedName>
</protein>
<dbReference type="GO" id="GO:0000166">
    <property type="term" value="F:nucleotide binding"/>
    <property type="evidence" value="ECO:0007669"/>
    <property type="project" value="InterPro"/>
</dbReference>
<feature type="domain" description="Gfo/Idh/MocA-like oxidoreductase N-terminal" evidence="1">
    <location>
        <begin position="1"/>
        <end position="40"/>
    </location>
</feature>
<gene>
    <name evidence="2" type="ORF">MGWOODY_Smn581</name>
</gene>
<accession>A0A160TGN2</accession>
<name>A0A160TGN2_9ZZZZ</name>
<dbReference type="AlphaFoldDB" id="A0A160TGN2"/>
<dbReference type="PANTHER" id="PTHR43818">
    <property type="entry name" value="BCDNA.GH03377"/>
    <property type="match status" value="1"/>
</dbReference>
<dbReference type="InterPro" id="IPR036291">
    <property type="entry name" value="NAD(P)-bd_dom_sf"/>
</dbReference>
<dbReference type="InterPro" id="IPR000683">
    <property type="entry name" value="Gfo/Idh/MocA-like_OxRdtase_N"/>
</dbReference>
<dbReference type="Pfam" id="PF01408">
    <property type="entry name" value="GFO_IDH_MocA"/>
    <property type="match status" value="1"/>
</dbReference>
<evidence type="ECO:0000313" key="2">
    <source>
        <dbReference type="EMBL" id="CUS43353.1"/>
    </source>
</evidence>